<proteinExistence type="predicted"/>
<evidence type="ECO:0000313" key="3">
    <source>
        <dbReference type="EMBL" id="GGU88329.1"/>
    </source>
</evidence>
<keyword evidence="4" id="KW-1185">Reference proteome</keyword>
<evidence type="ECO:0000313" key="2">
    <source>
        <dbReference type="EMBL" id="GFH76638.1"/>
    </source>
</evidence>
<evidence type="ECO:0000313" key="5">
    <source>
        <dbReference type="Proteomes" id="UP000660975"/>
    </source>
</evidence>
<comment type="caution">
    <text evidence="3">The sequence shown here is derived from an EMBL/GenBank/DDBJ whole genome shotgun (WGS) entry which is preliminary data.</text>
</comment>
<dbReference type="AlphaFoldDB" id="A0A8H9LW60"/>
<dbReference type="EMBL" id="BMSC01000019">
    <property type="protein sequence ID" value="GGU88329.1"/>
    <property type="molecule type" value="Genomic_DNA"/>
</dbReference>
<dbReference type="Proteomes" id="UP000480804">
    <property type="component" value="Unassembled WGS sequence"/>
</dbReference>
<feature type="compositionally biased region" description="Basic and acidic residues" evidence="1">
    <location>
        <begin position="79"/>
        <end position="93"/>
    </location>
</feature>
<evidence type="ECO:0000256" key="1">
    <source>
        <dbReference type="SAM" id="MobiDB-lite"/>
    </source>
</evidence>
<gene>
    <name evidence="3" type="ORF">GCM10010227_48920</name>
    <name evidence="2" type="ORF">Sgou_13080</name>
</gene>
<name>A0A8H9LW60_9ACTN</name>
<accession>A0A8H9LW60</accession>
<reference evidence="2 4" key="2">
    <citation type="submission" date="2020-02" db="EMBL/GenBank/DDBJ databases">
        <title>Whole genome shotgun sequence of Streptomyces gougerotii NBRC 13043.</title>
        <authorList>
            <person name="Ichikawa N."/>
            <person name="Komaki H."/>
            <person name="Tamura T."/>
        </authorList>
    </citation>
    <scope>NUCLEOTIDE SEQUENCE [LARGE SCALE GENOMIC DNA]</scope>
    <source>
        <strain evidence="2 4">NBRC 13043</strain>
    </source>
</reference>
<protein>
    <submittedName>
        <fullName evidence="3">Uncharacterized protein</fullName>
    </submittedName>
</protein>
<dbReference type="EMBL" id="BLLO01000014">
    <property type="protein sequence ID" value="GFH76638.1"/>
    <property type="molecule type" value="Genomic_DNA"/>
</dbReference>
<feature type="region of interest" description="Disordered" evidence="1">
    <location>
        <begin position="1"/>
        <end position="22"/>
    </location>
</feature>
<sequence>MRGPGEARFRPLRRARPHTGRDHVAEALAGGLREGVAAGHRAEVTVRRRRNGEGGAARRDHAVPGDGTRGRGPAVLGAERLRPPRRSLAEHKPPSAGAPSRPPGGPDTRWRN</sequence>
<reference evidence="3" key="3">
    <citation type="submission" date="2020-09" db="EMBL/GenBank/DDBJ databases">
        <authorList>
            <person name="Sun Q."/>
            <person name="Ohkuma M."/>
        </authorList>
    </citation>
    <scope>NUCLEOTIDE SEQUENCE</scope>
    <source>
        <strain evidence="3">JCM 4136</strain>
    </source>
</reference>
<organism evidence="3 5">
    <name type="scientific">Streptomyces gougerotii</name>
    <dbReference type="NCBI Taxonomy" id="53448"/>
    <lineage>
        <taxon>Bacteria</taxon>
        <taxon>Bacillati</taxon>
        <taxon>Actinomycetota</taxon>
        <taxon>Actinomycetes</taxon>
        <taxon>Kitasatosporales</taxon>
        <taxon>Streptomycetaceae</taxon>
        <taxon>Streptomyces</taxon>
        <taxon>Streptomyces diastaticus group</taxon>
    </lineage>
</organism>
<evidence type="ECO:0000313" key="4">
    <source>
        <dbReference type="Proteomes" id="UP000480804"/>
    </source>
</evidence>
<reference evidence="3" key="1">
    <citation type="journal article" date="2014" name="Int. J. Syst. Evol. Microbiol.">
        <title>Complete genome sequence of Corynebacterium casei LMG S-19264T (=DSM 44701T), isolated from a smear-ripened cheese.</title>
        <authorList>
            <consortium name="US DOE Joint Genome Institute (JGI-PGF)"/>
            <person name="Walter F."/>
            <person name="Albersmeier A."/>
            <person name="Kalinowski J."/>
            <person name="Ruckert C."/>
        </authorList>
    </citation>
    <scope>NUCLEOTIDE SEQUENCE</scope>
    <source>
        <strain evidence="3">JCM 4136</strain>
    </source>
</reference>
<dbReference type="Proteomes" id="UP000660975">
    <property type="component" value="Unassembled WGS sequence"/>
</dbReference>
<feature type="region of interest" description="Disordered" evidence="1">
    <location>
        <begin position="39"/>
        <end position="112"/>
    </location>
</feature>